<evidence type="ECO:0000313" key="1">
    <source>
        <dbReference type="EMBL" id="GBN08147.1"/>
    </source>
</evidence>
<dbReference type="Proteomes" id="UP000499080">
    <property type="component" value="Unassembled WGS sequence"/>
</dbReference>
<comment type="caution">
    <text evidence="1">The sequence shown here is derived from an EMBL/GenBank/DDBJ whole genome shotgun (WGS) entry which is preliminary data.</text>
</comment>
<name>A0A4Y2L2W3_ARAVE</name>
<dbReference type="EMBL" id="BGPR01005236">
    <property type="protein sequence ID" value="GBN08147.1"/>
    <property type="molecule type" value="Genomic_DNA"/>
</dbReference>
<organism evidence="1 2">
    <name type="scientific">Araneus ventricosus</name>
    <name type="common">Orbweaver spider</name>
    <name type="synonym">Epeira ventricosa</name>
    <dbReference type="NCBI Taxonomy" id="182803"/>
    <lineage>
        <taxon>Eukaryota</taxon>
        <taxon>Metazoa</taxon>
        <taxon>Ecdysozoa</taxon>
        <taxon>Arthropoda</taxon>
        <taxon>Chelicerata</taxon>
        <taxon>Arachnida</taxon>
        <taxon>Araneae</taxon>
        <taxon>Araneomorphae</taxon>
        <taxon>Entelegynae</taxon>
        <taxon>Araneoidea</taxon>
        <taxon>Araneidae</taxon>
        <taxon>Araneus</taxon>
    </lineage>
</organism>
<dbReference type="AlphaFoldDB" id="A0A4Y2L2W3"/>
<gene>
    <name evidence="1" type="ORF">AVEN_127292_1</name>
</gene>
<keyword evidence="2" id="KW-1185">Reference proteome</keyword>
<evidence type="ECO:0000313" key="2">
    <source>
        <dbReference type="Proteomes" id="UP000499080"/>
    </source>
</evidence>
<accession>A0A4Y2L2W3</accession>
<reference evidence="1 2" key="1">
    <citation type="journal article" date="2019" name="Sci. Rep.">
        <title>Orb-weaving spider Araneus ventricosus genome elucidates the spidroin gene catalogue.</title>
        <authorList>
            <person name="Kono N."/>
            <person name="Nakamura H."/>
            <person name="Ohtoshi R."/>
            <person name="Moran D.A.P."/>
            <person name="Shinohara A."/>
            <person name="Yoshida Y."/>
            <person name="Fujiwara M."/>
            <person name="Mori M."/>
            <person name="Tomita M."/>
            <person name="Arakawa K."/>
        </authorList>
    </citation>
    <scope>NUCLEOTIDE SEQUENCE [LARGE SCALE GENOMIC DNA]</scope>
</reference>
<sequence length="106" mass="11310">MCQASSHLSTMEACNVTCRVTLLSERPSAGVLRKLGEGTLVQVSSSSPDCGSKLQGPFQNNPRVASNQGVNLTTLNCTSQAKPGCDTYQTKPRLQAQRGMFLLLGH</sequence>
<proteinExistence type="predicted"/>
<protein>
    <submittedName>
        <fullName evidence="1">Uncharacterized protein</fullName>
    </submittedName>
</protein>